<comment type="caution">
    <text evidence="14">The sequence shown here is derived from an EMBL/GenBank/DDBJ whole genome shotgun (WGS) entry which is preliminary data.</text>
</comment>
<dbReference type="InterPro" id="IPR007207">
    <property type="entry name" value="Not_N"/>
</dbReference>
<evidence type="ECO:0000256" key="11">
    <source>
        <dbReference type="SAM" id="MobiDB-lite"/>
    </source>
</evidence>
<dbReference type="GO" id="GO:2000036">
    <property type="term" value="P:regulation of stem cell population maintenance"/>
    <property type="evidence" value="ECO:0007669"/>
    <property type="project" value="UniProtKB-ARBA"/>
</dbReference>
<evidence type="ECO:0000256" key="7">
    <source>
        <dbReference type="ARBA" id="ARBA00023015"/>
    </source>
</evidence>
<evidence type="ECO:0000256" key="2">
    <source>
        <dbReference type="ARBA" id="ARBA00004496"/>
    </source>
</evidence>
<protein>
    <submittedName>
        <fullName evidence="14">CCR4-NOT transcription complex subunit 3</fullName>
    </submittedName>
</protein>
<evidence type="ECO:0000256" key="9">
    <source>
        <dbReference type="ARBA" id="ARBA00023242"/>
    </source>
</evidence>
<proteinExistence type="inferred from homology"/>
<dbReference type="GO" id="GO:0005737">
    <property type="term" value="C:cytoplasm"/>
    <property type="evidence" value="ECO:0007669"/>
    <property type="project" value="UniProtKB-SubCell"/>
</dbReference>
<dbReference type="OrthoDB" id="293823at2759"/>
<evidence type="ECO:0000256" key="10">
    <source>
        <dbReference type="SAM" id="Coils"/>
    </source>
</evidence>
<feature type="compositionally biased region" description="Polar residues" evidence="11">
    <location>
        <begin position="308"/>
        <end position="317"/>
    </location>
</feature>
<feature type="compositionally biased region" description="Basic and acidic residues" evidence="11">
    <location>
        <begin position="325"/>
        <end position="345"/>
    </location>
</feature>
<dbReference type="Pfam" id="PF04153">
    <property type="entry name" value="NOT2_3_5_C"/>
    <property type="match status" value="1"/>
</dbReference>
<dbReference type="PANTHER" id="PTHR23326">
    <property type="entry name" value="CCR4 NOT-RELATED"/>
    <property type="match status" value="1"/>
</dbReference>
<dbReference type="InterPro" id="IPR038635">
    <property type="entry name" value="CCR4-NOT_su2/3/5_C_sf"/>
</dbReference>
<dbReference type="PIRSF" id="PIRSF005290">
    <property type="entry name" value="NOT_su_3_5"/>
    <property type="match status" value="1"/>
</dbReference>
<evidence type="ECO:0000256" key="1">
    <source>
        <dbReference type="ARBA" id="ARBA00004123"/>
    </source>
</evidence>
<dbReference type="GO" id="GO:0005634">
    <property type="term" value="C:nucleus"/>
    <property type="evidence" value="ECO:0007669"/>
    <property type="project" value="UniProtKB-SubCell"/>
</dbReference>
<evidence type="ECO:0000256" key="4">
    <source>
        <dbReference type="ARBA" id="ARBA00022490"/>
    </source>
</evidence>
<keyword evidence="8" id="KW-0804">Transcription</keyword>
<dbReference type="Pfam" id="PF04065">
    <property type="entry name" value="Not3"/>
    <property type="match status" value="1"/>
</dbReference>
<dbReference type="EMBL" id="LJIJ01000458">
    <property type="protein sequence ID" value="ODM97272.1"/>
    <property type="molecule type" value="Genomic_DNA"/>
</dbReference>
<accession>A0A1D2MWD1</accession>
<gene>
    <name evidence="14" type="ORF">Ocin01_09418</name>
</gene>
<feature type="non-terminal residue" evidence="14">
    <location>
        <position position="1"/>
    </location>
</feature>
<keyword evidence="5" id="KW-0678">Repressor</keyword>
<dbReference type="STRING" id="48709.A0A1D2MWD1"/>
<feature type="region of interest" description="Disordered" evidence="11">
    <location>
        <begin position="533"/>
        <end position="578"/>
    </location>
</feature>
<keyword evidence="10" id="KW-0175">Coiled coil</keyword>
<feature type="compositionally biased region" description="Low complexity" evidence="11">
    <location>
        <begin position="357"/>
        <end position="401"/>
    </location>
</feature>
<feature type="compositionally biased region" description="Polar residues" evidence="11">
    <location>
        <begin position="542"/>
        <end position="577"/>
    </location>
</feature>
<feature type="region of interest" description="Disordered" evidence="11">
    <location>
        <begin position="423"/>
        <end position="456"/>
    </location>
</feature>
<feature type="region of interest" description="Disordered" evidence="11">
    <location>
        <begin position="630"/>
        <end position="693"/>
    </location>
</feature>
<dbReference type="OMA" id="YKPQTPY"/>
<keyword evidence="15" id="KW-1185">Reference proteome</keyword>
<dbReference type="InterPro" id="IPR040168">
    <property type="entry name" value="Not2/3/5"/>
</dbReference>
<keyword evidence="9" id="KW-0539">Nucleus</keyword>
<dbReference type="Proteomes" id="UP000094527">
    <property type="component" value="Unassembled WGS sequence"/>
</dbReference>
<evidence type="ECO:0000259" key="12">
    <source>
        <dbReference type="Pfam" id="PF04065"/>
    </source>
</evidence>
<evidence type="ECO:0000259" key="13">
    <source>
        <dbReference type="Pfam" id="PF04153"/>
    </source>
</evidence>
<feature type="domain" description="CCR4-Not complex component Not N-terminal" evidence="12">
    <location>
        <begin position="43"/>
        <end position="275"/>
    </location>
</feature>
<dbReference type="Gene3D" id="2.30.30.1020">
    <property type="entry name" value="CCR4-NOT complex subunit 2/3/5, C-terminal domain"/>
    <property type="match status" value="1"/>
</dbReference>
<evidence type="ECO:0000313" key="14">
    <source>
        <dbReference type="EMBL" id="ODM97272.1"/>
    </source>
</evidence>
<feature type="region of interest" description="Disordered" evidence="11">
    <location>
        <begin position="300"/>
        <end position="406"/>
    </location>
</feature>
<organism evidence="14 15">
    <name type="scientific">Orchesella cincta</name>
    <name type="common">Springtail</name>
    <name type="synonym">Podura cincta</name>
    <dbReference type="NCBI Taxonomy" id="48709"/>
    <lineage>
        <taxon>Eukaryota</taxon>
        <taxon>Metazoa</taxon>
        <taxon>Ecdysozoa</taxon>
        <taxon>Arthropoda</taxon>
        <taxon>Hexapoda</taxon>
        <taxon>Collembola</taxon>
        <taxon>Entomobryomorpha</taxon>
        <taxon>Entomobryoidea</taxon>
        <taxon>Orchesellidae</taxon>
        <taxon>Orchesellinae</taxon>
        <taxon>Orchesella</taxon>
    </lineage>
</organism>
<dbReference type="AlphaFoldDB" id="A0A1D2MWD1"/>
<dbReference type="GO" id="GO:0006355">
    <property type="term" value="P:regulation of DNA-templated transcription"/>
    <property type="evidence" value="ECO:0007669"/>
    <property type="project" value="InterPro"/>
</dbReference>
<evidence type="ECO:0000256" key="8">
    <source>
        <dbReference type="ARBA" id="ARBA00023163"/>
    </source>
</evidence>
<comment type="similarity">
    <text evidence="3">Belongs to the CNOT2/3/5 family.</text>
</comment>
<evidence type="ECO:0000256" key="3">
    <source>
        <dbReference type="ARBA" id="ARBA00007682"/>
    </source>
</evidence>
<evidence type="ECO:0000256" key="6">
    <source>
        <dbReference type="ARBA" id="ARBA00022553"/>
    </source>
</evidence>
<comment type="subcellular location">
    <subcellularLocation>
        <location evidence="2">Cytoplasm</location>
    </subcellularLocation>
    <subcellularLocation>
        <location evidence="1">Nucleus</location>
    </subcellularLocation>
</comment>
<dbReference type="GO" id="GO:0030015">
    <property type="term" value="C:CCR4-NOT core complex"/>
    <property type="evidence" value="ECO:0007669"/>
    <property type="project" value="InterPro"/>
</dbReference>
<feature type="coiled-coil region" evidence="10">
    <location>
        <begin position="80"/>
        <end position="107"/>
    </location>
</feature>
<dbReference type="InterPro" id="IPR012270">
    <property type="entry name" value="CCR4-NOT_su3/5"/>
</dbReference>
<feature type="compositionally biased region" description="Low complexity" evidence="11">
    <location>
        <begin position="441"/>
        <end position="456"/>
    </location>
</feature>
<feature type="domain" description="NOT2/NOT3/NOT5 C-terminal" evidence="13">
    <location>
        <begin position="777"/>
        <end position="900"/>
    </location>
</feature>
<name>A0A1D2MWD1_ORCCI</name>
<keyword evidence="4" id="KW-0963">Cytoplasm</keyword>
<evidence type="ECO:0000313" key="15">
    <source>
        <dbReference type="Proteomes" id="UP000094527"/>
    </source>
</evidence>
<reference evidence="14 15" key="1">
    <citation type="journal article" date="2016" name="Genome Biol. Evol.">
        <title>Gene Family Evolution Reflects Adaptation to Soil Environmental Stressors in the Genome of the Collembolan Orchesella cincta.</title>
        <authorList>
            <person name="Faddeeva-Vakhrusheva A."/>
            <person name="Derks M.F."/>
            <person name="Anvar S.Y."/>
            <person name="Agamennone V."/>
            <person name="Suring W."/>
            <person name="Smit S."/>
            <person name="van Straalen N.M."/>
            <person name="Roelofs D."/>
        </authorList>
    </citation>
    <scope>NUCLEOTIDE SEQUENCE [LARGE SCALE GENOMIC DNA]</scope>
    <source>
        <tissue evidence="14">Mixed pool</tissue>
    </source>
</reference>
<sequence>TSIYLNLKRSNHSERKSRKLTNWLDYVPTSSITLPMVIAMAATRKLQGEIDRCLKKVSEGVETFEDIWQKVHNATNTNQKEKYETDLKKEIKKLQRLRDQIKSWIASGEIKDKSTLVDTRKLIETQMERFKVVERETKTKAYSKEGLGAAQKVDPTTREREDLNNWLVSSIDQIQIQMDQMECEIESIMAGKKKKLDKDKQERMDELKVSMERHRFHMGKLETILRMLDNLSIDINALRKFLSQVKKIKDDIEYYLESNQEPEFEENEFLYDDIEGLEEFDDGIAQQNALANLALNSTGEGGELLGETPTSNTSGNNSPVSPIHSSRDSSSDPDKRRKSSDDSSKVVRPVAMKANHSPSPGGKTVGVVGTPPKNVATPNNSSPSSGLSNHVSSLSSLSSSPTQTQNYHNALNNAKTLSHMDCVEHNNSSSTSGGLAVGGPSKSPLSKSSSTVNSNVNTSATEVTSISTANGLITENGETSVEHSSPLQQLLSSSSENSAVSAVLGENGLISSLSQEGNLAVGGGCNPLTSASSAPIGSSSITNNTDLTHHQPYTESSPGLELNSQQSNNHTPFSQQPAFGVFGTPGAVGASGLAAAGMSNTSVTSNSSLIMTTTTTTATSLAQGGVSITPGAVSNSSRDSGSLIGGNGGVLSSSHSNSSSNNILSQQQQQLQQLQMQGTGGQTGSSRDTTPNSDYMRQQDQILLNRILQEGDMASLKTMAQDVLDRTGLNLGDSNVAEHKTQDAHIPPLLGVAPLGPVPLSKEHQYQFQMLDTAHYHMPVPADAERMRQFLPRNPIPTPPYYPQHPMANADSLEFFQRLSIETLFFIFYYLEGTKAQYMAAKVLKKQSWRFHTKYMMWFQRHEEPKVINEEFEQGTYIYFDIEKWSQRKKDGFVFEYRYLEDRDLS</sequence>
<feature type="compositionally biased region" description="Low complexity" evidence="11">
    <location>
        <begin position="650"/>
        <end position="677"/>
    </location>
</feature>
<keyword evidence="7" id="KW-0805">Transcription regulation</keyword>
<keyword evidence="6" id="KW-0597">Phosphoprotein</keyword>
<evidence type="ECO:0000256" key="5">
    <source>
        <dbReference type="ARBA" id="ARBA00022491"/>
    </source>
</evidence>
<dbReference type="InterPro" id="IPR007282">
    <property type="entry name" value="NOT2/3/5_C"/>
</dbReference>